<evidence type="ECO:0000256" key="1">
    <source>
        <dbReference type="ARBA" id="ARBA00004236"/>
    </source>
</evidence>
<dbReference type="OrthoDB" id="9784332at2"/>
<evidence type="ECO:0000256" key="6">
    <source>
        <dbReference type="ARBA" id="ARBA00022840"/>
    </source>
</evidence>
<dbReference type="InterPro" id="IPR003439">
    <property type="entry name" value="ABC_transporter-like_ATP-bd"/>
</dbReference>
<comment type="similarity">
    <text evidence="2">Belongs to the ABC transporter superfamily.</text>
</comment>
<keyword evidence="11" id="KW-1185">Reference proteome</keyword>
<dbReference type="PROSITE" id="PS50893">
    <property type="entry name" value="ABC_TRANSPORTER_2"/>
    <property type="match status" value="1"/>
</dbReference>
<evidence type="ECO:0000256" key="3">
    <source>
        <dbReference type="ARBA" id="ARBA00022448"/>
    </source>
</evidence>
<dbReference type="EnsemblBacteria" id="ACZ19384">
    <property type="protein sequence ID" value="ACZ19384"/>
    <property type="gene ID" value="Taci_1152"/>
</dbReference>
<keyword evidence="6" id="KW-0067">ATP-binding</keyword>
<evidence type="ECO:0000256" key="4">
    <source>
        <dbReference type="ARBA" id="ARBA00022475"/>
    </source>
</evidence>
<comment type="subcellular location">
    <subcellularLocation>
        <location evidence="1">Cell membrane</location>
    </subcellularLocation>
</comment>
<evidence type="ECO:0000256" key="8">
    <source>
        <dbReference type="ARBA" id="ARBA00023136"/>
    </source>
</evidence>
<keyword evidence="3" id="KW-0813">Transport</keyword>
<dbReference type="FunFam" id="3.40.50.300:FF:000224">
    <property type="entry name" value="Energy-coupling factor transporter ATP-binding protein EcfA"/>
    <property type="match status" value="1"/>
</dbReference>
<dbReference type="SMART" id="SM00382">
    <property type="entry name" value="AAA"/>
    <property type="match status" value="1"/>
</dbReference>
<evidence type="ECO:0000256" key="7">
    <source>
        <dbReference type="ARBA" id="ARBA00022967"/>
    </source>
</evidence>
<dbReference type="HOGENOM" id="CLU_000604_1_22_0"/>
<dbReference type="InterPro" id="IPR050095">
    <property type="entry name" value="ECF_ABC_transporter_ATP-bd"/>
</dbReference>
<dbReference type="GO" id="GO:0016887">
    <property type="term" value="F:ATP hydrolysis activity"/>
    <property type="evidence" value="ECO:0007669"/>
    <property type="project" value="InterPro"/>
</dbReference>
<dbReference type="InterPro" id="IPR015856">
    <property type="entry name" value="ABC_transpr_CbiO/EcfA_su"/>
</dbReference>
<keyword evidence="7" id="KW-1278">Translocase</keyword>
<dbReference type="Pfam" id="PF00005">
    <property type="entry name" value="ABC_tran"/>
    <property type="match status" value="1"/>
</dbReference>
<dbReference type="InterPro" id="IPR027417">
    <property type="entry name" value="P-loop_NTPase"/>
</dbReference>
<gene>
    <name evidence="10" type="ordered locus">Taci_1152</name>
</gene>
<evidence type="ECO:0000256" key="5">
    <source>
        <dbReference type="ARBA" id="ARBA00022741"/>
    </source>
</evidence>
<dbReference type="InterPro" id="IPR003593">
    <property type="entry name" value="AAA+_ATPase"/>
</dbReference>
<keyword evidence="5" id="KW-0547">Nucleotide-binding</keyword>
<dbReference type="PROSITE" id="PS00211">
    <property type="entry name" value="ABC_TRANSPORTER_1"/>
    <property type="match status" value="1"/>
</dbReference>
<dbReference type="GO" id="GO:0043190">
    <property type="term" value="C:ATP-binding cassette (ABC) transporter complex"/>
    <property type="evidence" value="ECO:0007669"/>
    <property type="project" value="TreeGrafter"/>
</dbReference>
<proteinExistence type="inferred from homology"/>
<evidence type="ECO:0000313" key="10">
    <source>
        <dbReference type="EMBL" id="ACZ19384.1"/>
    </source>
</evidence>
<dbReference type="AlphaFoldDB" id="D1B5U3"/>
<evidence type="ECO:0000313" key="11">
    <source>
        <dbReference type="Proteomes" id="UP000002030"/>
    </source>
</evidence>
<dbReference type="GO" id="GO:0042626">
    <property type="term" value="F:ATPase-coupled transmembrane transporter activity"/>
    <property type="evidence" value="ECO:0007669"/>
    <property type="project" value="TreeGrafter"/>
</dbReference>
<dbReference type="CDD" id="cd03225">
    <property type="entry name" value="ABC_cobalt_CbiO_domain1"/>
    <property type="match status" value="1"/>
</dbReference>
<name>D1B5U3_THEAS</name>
<dbReference type="Proteomes" id="UP000002030">
    <property type="component" value="Chromosome"/>
</dbReference>
<evidence type="ECO:0000256" key="2">
    <source>
        <dbReference type="ARBA" id="ARBA00005417"/>
    </source>
</evidence>
<keyword evidence="4" id="KW-1003">Cell membrane</keyword>
<protein>
    <submittedName>
        <fullName evidence="10">ABC transporter related protein</fullName>
    </submittedName>
</protein>
<feature type="domain" description="ABC transporter" evidence="9">
    <location>
        <begin position="3"/>
        <end position="243"/>
    </location>
</feature>
<dbReference type="PANTHER" id="PTHR43553">
    <property type="entry name" value="HEAVY METAL TRANSPORTER"/>
    <property type="match status" value="1"/>
</dbReference>
<keyword evidence="8" id="KW-0472">Membrane</keyword>
<dbReference type="STRING" id="525903.Taci_1152"/>
<dbReference type="GO" id="GO:0005524">
    <property type="term" value="F:ATP binding"/>
    <property type="evidence" value="ECO:0007669"/>
    <property type="project" value="UniProtKB-KW"/>
</dbReference>
<evidence type="ECO:0000259" key="9">
    <source>
        <dbReference type="PROSITE" id="PS50893"/>
    </source>
</evidence>
<dbReference type="KEGG" id="tai:Taci_1152"/>
<dbReference type="SUPFAM" id="SSF52540">
    <property type="entry name" value="P-loop containing nucleoside triphosphate hydrolases"/>
    <property type="match status" value="1"/>
</dbReference>
<organism evidence="10 11">
    <name type="scientific">Thermanaerovibrio acidaminovorans (strain ATCC 49978 / DSM 6589 / Su883)</name>
    <name type="common">Selenomonas acidaminovorans</name>
    <dbReference type="NCBI Taxonomy" id="525903"/>
    <lineage>
        <taxon>Bacteria</taxon>
        <taxon>Thermotogati</taxon>
        <taxon>Synergistota</taxon>
        <taxon>Synergistia</taxon>
        <taxon>Synergistales</taxon>
        <taxon>Synergistaceae</taxon>
        <taxon>Thermanaerovibrio</taxon>
    </lineage>
</organism>
<sequence length="279" mass="30709">MSIEVSELHHVYHRGTPLEYHSLRGVSFELSPGDWVSVVGHTGSGKSTLAQHLNGLIRPQRGRVVVDGISTDGSPKELREVRRRVGLVFQFPEQQLFADTVYDEVAFGPRNWGFPEEEVRRLVFEALEAVGLPESMVASNPMGLSGGQRRRVAIASVISSNPAYLVLDEPTAGLDARGIEELISRLNSLRSRGIGVCHITHDLEMALEHSSRILVLSDGEVALWGTPSEVADRLVRDPIRGLVVPSVLQLALDLRRRDLPVPLTWEPGRLAGAIKEMRG</sequence>
<dbReference type="RefSeq" id="WP_012869899.1">
    <property type="nucleotide sequence ID" value="NC_013522.1"/>
</dbReference>
<accession>D1B5U3</accession>
<dbReference type="InterPro" id="IPR017871">
    <property type="entry name" value="ABC_transporter-like_CS"/>
</dbReference>
<reference evidence="10 11" key="1">
    <citation type="journal article" date="2009" name="Stand. Genomic Sci.">
        <title>Complete genome sequence of Thermanaerovibrio acidaminovorans type strain (Su883).</title>
        <authorList>
            <person name="Chovatia M."/>
            <person name="Sikorski J."/>
            <person name="Schroder M."/>
            <person name="Lapidus A."/>
            <person name="Nolan M."/>
            <person name="Tice H."/>
            <person name="Glavina Del Rio T."/>
            <person name="Copeland A."/>
            <person name="Cheng J.F."/>
            <person name="Lucas S."/>
            <person name="Chen F."/>
            <person name="Bruce D."/>
            <person name="Goodwin L."/>
            <person name="Pitluck S."/>
            <person name="Ivanova N."/>
            <person name="Mavromatis K."/>
            <person name="Ovchinnikova G."/>
            <person name="Pati A."/>
            <person name="Chen A."/>
            <person name="Palaniappan K."/>
            <person name="Land M."/>
            <person name="Hauser L."/>
            <person name="Chang Y.J."/>
            <person name="Jeffries C.D."/>
            <person name="Chain P."/>
            <person name="Saunders E."/>
            <person name="Detter J.C."/>
            <person name="Brettin T."/>
            <person name="Rohde M."/>
            <person name="Goker M."/>
            <person name="Spring S."/>
            <person name="Bristow J."/>
            <person name="Markowitz V."/>
            <person name="Hugenholtz P."/>
            <person name="Kyrpides N.C."/>
            <person name="Klenk H.P."/>
            <person name="Eisen J.A."/>
        </authorList>
    </citation>
    <scope>NUCLEOTIDE SEQUENCE [LARGE SCALE GENOMIC DNA]</scope>
    <source>
        <strain evidence="11">ATCC 49978 / DSM 6589 / Su883</strain>
    </source>
</reference>
<dbReference type="Gene3D" id="3.40.50.300">
    <property type="entry name" value="P-loop containing nucleotide triphosphate hydrolases"/>
    <property type="match status" value="1"/>
</dbReference>
<dbReference type="EMBL" id="CP001818">
    <property type="protein sequence ID" value="ACZ19384.1"/>
    <property type="molecule type" value="Genomic_DNA"/>
</dbReference>
<dbReference type="PATRIC" id="fig|525903.6.peg.1152"/>
<dbReference type="eggNOG" id="COG1122">
    <property type="taxonomic scope" value="Bacteria"/>
</dbReference>